<evidence type="ECO:0000313" key="3">
    <source>
        <dbReference type="EMBL" id="CAE0460007.1"/>
    </source>
</evidence>
<feature type="compositionally biased region" description="Polar residues" evidence="1">
    <location>
        <begin position="43"/>
        <end position="64"/>
    </location>
</feature>
<feature type="region of interest" description="Disordered" evidence="1">
    <location>
        <begin position="548"/>
        <end position="571"/>
    </location>
</feature>
<feature type="region of interest" description="Disordered" evidence="1">
    <location>
        <begin position="1"/>
        <end position="64"/>
    </location>
</feature>
<dbReference type="EMBL" id="HBIO01006600">
    <property type="protein sequence ID" value="CAE0460007.1"/>
    <property type="molecule type" value="Transcribed_RNA"/>
</dbReference>
<feature type="compositionally biased region" description="Low complexity" evidence="1">
    <location>
        <begin position="279"/>
        <end position="292"/>
    </location>
</feature>
<name>A0A6S8SX96_9STRA</name>
<protein>
    <submittedName>
        <fullName evidence="3">Uncharacterized protein</fullName>
    </submittedName>
</protein>
<proteinExistence type="predicted"/>
<evidence type="ECO:0000256" key="1">
    <source>
        <dbReference type="SAM" id="MobiDB-lite"/>
    </source>
</evidence>
<sequence length="602" mass="67569">MSDAEKLLQGNAAGQKFGIGSYPTEEIETSSSSAQEDNAAEAFQQTHRSNQYATAATSSANGQIHASSTGAVGLRDALGLSNDMSALHQDHRQSRLQLVQPMAVPQMMAFVQPQVVGVSHLYNSRQMELLAQQQLQRELQIQEIYIRQQHQEQLQLLKQQRLELQSRRRFTGEAMQLPVATRPVASRGCDFLPQLQSDGSLQSLAMSHPYIPSLYAQNKRNWKPKENTFSSIESSSKRSSQTSKSSKRTRQDSTSSSASAEILSTTISDPSAKHPQQPSTISISSSNDLSTSPRLDDHEQKAHRNPPTRRADLPEVNTPKTKNTSSTTMASSTNMNVEVNNAKTKKKRDLYHTPAQLLCDEIDIMPGLVFQELDDSSEDLDPAERFLSRPNVNRWKPNQKRKRNSISKSRKNRKGKGHQEATAAEEKTSGPQKQKYTARLNMSGVSVNLGSDHNTSTSAAAALDIAHKLFHGREHNRPFNVLSECELRTALNAVQYDEERIEKYEFRKKFTLERKKIFEEVVQMGLSSIGGRDDVYADLLCDMNKMDDHDSGGCKRKKSQKEKKTKNTKKSEYSYEGQHLVYTVDDDGLFSYKLDDSFPKEP</sequence>
<reference evidence="3" key="1">
    <citation type="submission" date="2021-01" db="EMBL/GenBank/DDBJ databases">
        <authorList>
            <person name="Corre E."/>
            <person name="Pelletier E."/>
            <person name="Niang G."/>
            <person name="Scheremetjew M."/>
            <person name="Finn R."/>
            <person name="Kale V."/>
            <person name="Holt S."/>
            <person name="Cochrane G."/>
            <person name="Meng A."/>
            <person name="Brown T."/>
            <person name="Cohen L."/>
        </authorList>
    </citation>
    <scope>NUCLEOTIDE SEQUENCE</scope>
    <source>
        <strain evidence="3">MM31A-1</strain>
    </source>
</reference>
<feature type="region of interest" description="Disordered" evidence="1">
    <location>
        <begin position="388"/>
        <end position="436"/>
    </location>
</feature>
<feature type="compositionally biased region" description="Low complexity" evidence="1">
    <location>
        <begin position="253"/>
        <end position="268"/>
    </location>
</feature>
<feature type="compositionally biased region" description="Low complexity" evidence="1">
    <location>
        <begin position="228"/>
        <end position="244"/>
    </location>
</feature>
<evidence type="ECO:0000313" key="2">
    <source>
        <dbReference type="EMBL" id="CAE0460006.1"/>
    </source>
</evidence>
<feature type="region of interest" description="Disordered" evidence="1">
    <location>
        <begin position="226"/>
        <end position="341"/>
    </location>
</feature>
<gene>
    <name evidence="2" type="ORF">CDEB00056_LOCUS4847</name>
    <name evidence="3" type="ORF">CDEB00056_LOCUS4848</name>
</gene>
<feature type="compositionally biased region" description="Low complexity" evidence="1">
    <location>
        <begin position="317"/>
        <end position="336"/>
    </location>
</feature>
<feature type="compositionally biased region" description="Basic residues" evidence="1">
    <location>
        <begin position="397"/>
        <end position="416"/>
    </location>
</feature>
<dbReference type="EMBL" id="HBIO01006599">
    <property type="protein sequence ID" value="CAE0460006.1"/>
    <property type="molecule type" value="Transcribed_RNA"/>
</dbReference>
<accession>A0A6S8SX96</accession>
<feature type="compositionally biased region" description="Basic residues" evidence="1">
    <location>
        <begin position="554"/>
        <end position="568"/>
    </location>
</feature>
<organism evidence="3">
    <name type="scientific">Chaetoceros debilis</name>
    <dbReference type="NCBI Taxonomy" id="122233"/>
    <lineage>
        <taxon>Eukaryota</taxon>
        <taxon>Sar</taxon>
        <taxon>Stramenopiles</taxon>
        <taxon>Ochrophyta</taxon>
        <taxon>Bacillariophyta</taxon>
        <taxon>Coscinodiscophyceae</taxon>
        <taxon>Chaetocerotophycidae</taxon>
        <taxon>Chaetocerotales</taxon>
        <taxon>Chaetocerotaceae</taxon>
        <taxon>Chaetoceros</taxon>
    </lineage>
</organism>
<dbReference type="AlphaFoldDB" id="A0A6S8SX96"/>